<keyword evidence="3" id="KW-1185">Reference proteome</keyword>
<dbReference type="AlphaFoldDB" id="A0A6A6IAB5"/>
<reference evidence="2" key="1">
    <citation type="journal article" date="2020" name="Stud. Mycol.">
        <title>101 Dothideomycetes genomes: a test case for predicting lifestyles and emergence of pathogens.</title>
        <authorList>
            <person name="Haridas S."/>
            <person name="Albert R."/>
            <person name="Binder M."/>
            <person name="Bloem J."/>
            <person name="Labutti K."/>
            <person name="Salamov A."/>
            <person name="Andreopoulos B."/>
            <person name="Baker S."/>
            <person name="Barry K."/>
            <person name="Bills G."/>
            <person name="Bluhm B."/>
            <person name="Cannon C."/>
            <person name="Castanera R."/>
            <person name="Culley D."/>
            <person name="Daum C."/>
            <person name="Ezra D."/>
            <person name="Gonzalez J."/>
            <person name="Henrissat B."/>
            <person name="Kuo A."/>
            <person name="Liang C."/>
            <person name="Lipzen A."/>
            <person name="Lutzoni F."/>
            <person name="Magnuson J."/>
            <person name="Mondo S."/>
            <person name="Nolan M."/>
            <person name="Ohm R."/>
            <person name="Pangilinan J."/>
            <person name="Park H.-J."/>
            <person name="Ramirez L."/>
            <person name="Alfaro M."/>
            <person name="Sun H."/>
            <person name="Tritt A."/>
            <person name="Yoshinaga Y."/>
            <person name="Zwiers L.-H."/>
            <person name="Turgeon B."/>
            <person name="Goodwin S."/>
            <person name="Spatafora J."/>
            <person name="Crous P."/>
            <person name="Grigoriev I."/>
        </authorList>
    </citation>
    <scope>NUCLEOTIDE SEQUENCE</scope>
    <source>
        <strain evidence="2">CBS 122368</strain>
    </source>
</reference>
<evidence type="ECO:0000259" key="1">
    <source>
        <dbReference type="PROSITE" id="PS50011"/>
    </source>
</evidence>
<accession>A0A6A6IAB5</accession>
<evidence type="ECO:0000313" key="3">
    <source>
        <dbReference type="Proteomes" id="UP000800094"/>
    </source>
</evidence>
<dbReference type="EMBL" id="ML987197">
    <property type="protein sequence ID" value="KAF2247167.1"/>
    <property type="molecule type" value="Genomic_DNA"/>
</dbReference>
<organism evidence="2 3">
    <name type="scientific">Trematosphaeria pertusa</name>
    <dbReference type="NCBI Taxonomy" id="390896"/>
    <lineage>
        <taxon>Eukaryota</taxon>
        <taxon>Fungi</taxon>
        <taxon>Dikarya</taxon>
        <taxon>Ascomycota</taxon>
        <taxon>Pezizomycotina</taxon>
        <taxon>Dothideomycetes</taxon>
        <taxon>Pleosporomycetidae</taxon>
        <taxon>Pleosporales</taxon>
        <taxon>Massarineae</taxon>
        <taxon>Trematosphaeriaceae</taxon>
        <taxon>Trematosphaeria</taxon>
    </lineage>
</organism>
<dbReference type="GeneID" id="54575669"/>
<evidence type="ECO:0000313" key="2">
    <source>
        <dbReference type="EMBL" id="KAF2247167.1"/>
    </source>
</evidence>
<dbReference type="PROSITE" id="PS50011">
    <property type="entry name" value="PROTEIN_KINASE_DOM"/>
    <property type="match status" value="1"/>
</dbReference>
<dbReference type="GO" id="GO:0005524">
    <property type="term" value="F:ATP binding"/>
    <property type="evidence" value="ECO:0007669"/>
    <property type="project" value="InterPro"/>
</dbReference>
<dbReference type="RefSeq" id="XP_033682171.1">
    <property type="nucleotide sequence ID" value="XM_033822339.1"/>
</dbReference>
<dbReference type="Proteomes" id="UP000800094">
    <property type="component" value="Unassembled WGS sequence"/>
</dbReference>
<dbReference type="InterPro" id="IPR000719">
    <property type="entry name" value="Prot_kinase_dom"/>
</dbReference>
<dbReference type="Gene3D" id="1.10.510.10">
    <property type="entry name" value="Transferase(Phosphotransferase) domain 1"/>
    <property type="match status" value="1"/>
</dbReference>
<dbReference type="GO" id="GO:0004672">
    <property type="term" value="F:protein kinase activity"/>
    <property type="evidence" value="ECO:0007669"/>
    <property type="project" value="InterPro"/>
</dbReference>
<protein>
    <recommendedName>
        <fullName evidence="1">Protein kinase domain-containing protein</fullName>
    </recommendedName>
</protein>
<dbReference type="OrthoDB" id="4062651at2759"/>
<dbReference type="SUPFAM" id="SSF56112">
    <property type="entry name" value="Protein kinase-like (PK-like)"/>
    <property type="match status" value="1"/>
</dbReference>
<feature type="domain" description="Protein kinase" evidence="1">
    <location>
        <begin position="157"/>
        <end position="346"/>
    </location>
</feature>
<dbReference type="Pfam" id="PF00069">
    <property type="entry name" value="Pkinase"/>
    <property type="match status" value="1"/>
</dbReference>
<name>A0A6A6IAB5_9PLEO</name>
<proteinExistence type="predicted"/>
<dbReference type="InterPro" id="IPR011009">
    <property type="entry name" value="Kinase-like_dom_sf"/>
</dbReference>
<gene>
    <name evidence="2" type="ORF">BU26DRAFT_343457</name>
</gene>
<sequence length="346" mass="38765">MDDDLPPFAMVEFLFGDRDAALTVMSRGKRFHVFFTTEDLRGPQRDETLVQTFLSFQKSMDNDPHAMEALEEWMLKPCVSYMDQLAPSIPRVEPPSLAEYFNPETFFLKLANREGRLEAIRCPDDPLVTHSLTPRVSMSDPTVSEAISKGVLRIQALQLVAVLEPDAHEADYDLIPNTVRAIRRDTQFHFKGAFEQESFRRELDTLLRFRSDSSFDDLHVSRLGGLVTWDDGLSIMGLLVEYIHGSETLGYAAEDASKAERGKWAQQIRATVKRLHDANITWGDVKPGNILIDADGDAWVIDFGGGCAEGWVDQELEGTKEGDLQGLSSIENFLGIKAIGHEATET</sequence>